<name>A0A1G9A281_9BACI</name>
<proteinExistence type="predicted"/>
<dbReference type="AlphaFoldDB" id="A0A1G9A281"/>
<protein>
    <recommendedName>
        <fullName evidence="4">DUF3967 domain-containing protein</fullName>
    </recommendedName>
</protein>
<reference evidence="2 3" key="1">
    <citation type="submission" date="2016-10" db="EMBL/GenBank/DDBJ databases">
        <authorList>
            <person name="de Groot N.N."/>
        </authorList>
    </citation>
    <scope>NUCLEOTIDE SEQUENCE [LARGE SCALE GENOMIC DNA]</scope>
    <source>
        <strain evidence="2 3">CGMCC 1.6502</strain>
    </source>
</reference>
<dbReference type="STRING" id="407036.SAMN05216243_2315"/>
<evidence type="ECO:0000313" key="3">
    <source>
        <dbReference type="Proteomes" id="UP000198694"/>
    </source>
</evidence>
<keyword evidence="3" id="KW-1185">Reference proteome</keyword>
<dbReference type="EMBL" id="FNFL01000003">
    <property type="protein sequence ID" value="SDK20490.1"/>
    <property type="molecule type" value="Genomic_DNA"/>
</dbReference>
<sequence length="152" mass="18153">MDLKDRNEPNEIIEQYLSQSVTEITYEEERPEAAVTSIIKSYESILAEVKGQRDLLQQLYEDSQQQNKMLMAQMQENTKILSEFKNSISSDNEEQQTKVEELKNLIEKDKANREEEKSTVEQRDKELMKMLRQLSENKENQQEKPWYKKIFK</sequence>
<accession>A0A1G9A281</accession>
<dbReference type="RefSeq" id="WP_093214255.1">
    <property type="nucleotide sequence ID" value="NZ_FNFL01000003.1"/>
</dbReference>
<organism evidence="2 3">
    <name type="scientific">Sediminibacillus albus</name>
    <dbReference type="NCBI Taxonomy" id="407036"/>
    <lineage>
        <taxon>Bacteria</taxon>
        <taxon>Bacillati</taxon>
        <taxon>Bacillota</taxon>
        <taxon>Bacilli</taxon>
        <taxon>Bacillales</taxon>
        <taxon>Bacillaceae</taxon>
        <taxon>Sediminibacillus</taxon>
    </lineage>
</organism>
<dbReference type="Proteomes" id="UP000198694">
    <property type="component" value="Unassembled WGS sequence"/>
</dbReference>
<feature type="region of interest" description="Disordered" evidence="1">
    <location>
        <begin position="103"/>
        <end position="123"/>
    </location>
</feature>
<gene>
    <name evidence="2" type="ORF">SAMN05216243_2315</name>
</gene>
<evidence type="ECO:0000313" key="2">
    <source>
        <dbReference type="EMBL" id="SDK20490.1"/>
    </source>
</evidence>
<evidence type="ECO:0000256" key="1">
    <source>
        <dbReference type="SAM" id="MobiDB-lite"/>
    </source>
</evidence>
<evidence type="ECO:0008006" key="4">
    <source>
        <dbReference type="Google" id="ProtNLM"/>
    </source>
</evidence>